<evidence type="ECO:0000313" key="6">
    <source>
        <dbReference type="EMBL" id="KAH9328893.1"/>
    </source>
</evidence>
<feature type="non-terminal residue" evidence="6">
    <location>
        <position position="1"/>
    </location>
</feature>
<evidence type="ECO:0000256" key="1">
    <source>
        <dbReference type="ARBA" id="ARBA00005122"/>
    </source>
</evidence>
<dbReference type="Gene3D" id="3.30.559.10">
    <property type="entry name" value="Chloramphenicol acetyltransferase-like domain"/>
    <property type="match status" value="1"/>
</dbReference>
<reference evidence="6 7" key="1">
    <citation type="journal article" date="2021" name="Nat. Plants">
        <title>The Taxus genome provides insights into paclitaxel biosynthesis.</title>
        <authorList>
            <person name="Xiong X."/>
            <person name="Gou J."/>
            <person name="Liao Q."/>
            <person name="Li Y."/>
            <person name="Zhou Q."/>
            <person name="Bi G."/>
            <person name="Li C."/>
            <person name="Du R."/>
            <person name="Wang X."/>
            <person name="Sun T."/>
            <person name="Guo L."/>
            <person name="Liang H."/>
            <person name="Lu P."/>
            <person name="Wu Y."/>
            <person name="Zhang Z."/>
            <person name="Ro D.K."/>
            <person name="Shang Y."/>
            <person name="Huang S."/>
            <person name="Yan J."/>
        </authorList>
    </citation>
    <scope>NUCLEOTIDE SEQUENCE [LARGE SCALE GENOMIC DNA]</scope>
    <source>
        <strain evidence="6">Ta-2019</strain>
    </source>
</reference>
<keyword evidence="7" id="KW-1185">Reference proteome</keyword>
<evidence type="ECO:0000256" key="4">
    <source>
        <dbReference type="ARBA" id="ARBA00023059"/>
    </source>
</evidence>
<accession>A0AA38LL27</accession>
<protein>
    <submittedName>
        <fullName evidence="6">Uncharacterized protein</fullName>
    </submittedName>
</protein>
<keyword evidence="3" id="KW-0808">Transferase</keyword>
<evidence type="ECO:0000313" key="7">
    <source>
        <dbReference type="Proteomes" id="UP000824469"/>
    </source>
</evidence>
<dbReference type="PANTHER" id="PTHR31147">
    <property type="entry name" value="ACYL TRANSFERASE 4"/>
    <property type="match status" value="1"/>
</dbReference>
<name>A0AA38LL27_TAXCH</name>
<evidence type="ECO:0000256" key="2">
    <source>
        <dbReference type="ARBA" id="ARBA00009861"/>
    </source>
</evidence>
<dbReference type="Proteomes" id="UP000824469">
    <property type="component" value="Unassembled WGS sequence"/>
</dbReference>
<gene>
    <name evidence="6" type="ORF">KI387_001001</name>
</gene>
<organism evidence="6 7">
    <name type="scientific">Taxus chinensis</name>
    <name type="common">Chinese yew</name>
    <name type="synonym">Taxus wallichiana var. chinensis</name>
    <dbReference type="NCBI Taxonomy" id="29808"/>
    <lineage>
        <taxon>Eukaryota</taxon>
        <taxon>Viridiplantae</taxon>
        <taxon>Streptophyta</taxon>
        <taxon>Embryophyta</taxon>
        <taxon>Tracheophyta</taxon>
        <taxon>Spermatophyta</taxon>
        <taxon>Pinopsida</taxon>
        <taxon>Pinidae</taxon>
        <taxon>Conifers II</taxon>
        <taxon>Cupressales</taxon>
        <taxon>Taxaceae</taxon>
        <taxon>Taxus</taxon>
    </lineage>
</organism>
<dbReference type="InterPro" id="IPR023213">
    <property type="entry name" value="CAT-like_dom_sf"/>
</dbReference>
<keyword evidence="5" id="KW-0012">Acyltransferase</keyword>
<comment type="similarity">
    <text evidence="2">Belongs to the plant acyltransferase family.</text>
</comment>
<dbReference type="AlphaFoldDB" id="A0AA38LL27"/>
<dbReference type="GO" id="GO:0042617">
    <property type="term" value="P:paclitaxel biosynthetic process"/>
    <property type="evidence" value="ECO:0007669"/>
    <property type="project" value="UniProtKB-KW"/>
</dbReference>
<sequence>ITLQFSSAVRVLEKRREEECGVQIHEMDKLHVNIIERVKVAPWLPSPKAILQLSGLDNISRYFVSILLVYDGVSATVSAHPAKTIREGLSKVLMYYSPFAGRLRKKENGDLEVECNGEGVIFVEAMADNDLSVLRDFNEYHPSIPHLVFTEPVDTDLEDLHLLSVQVTSFTCGGFVVGINFYHTICDGKGVGQFLKCMGEISKGDFNPSLEPIWNREMVKPEDLLYLR</sequence>
<dbReference type="InterPro" id="IPR050898">
    <property type="entry name" value="Plant_acyltransferase"/>
</dbReference>
<dbReference type="PANTHER" id="PTHR31147:SF1">
    <property type="entry name" value="ACYL TRANSFERASE 4"/>
    <property type="match status" value="1"/>
</dbReference>
<dbReference type="EMBL" id="JAHRHJ020000001">
    <property type="protein sequence ID" value="KAH9328893.1"/>
    <property type="molecule type" value="Genomic_DNA"/>
</dbReference>
<dbReference type="OMA" id="CEYEMEL"/>
<evidence type="ECO:0000256" key="3">
    <source>
        <dbReference type="ARBA" id="ARBA00022679"/>
    </source>
</evidence>
<feature type="non-terminal residue" evidence="6">
    <location>
        <position position="228"/>
    </location>
</feature>
<dbReference type="GO" id="GO:0016746">
    <property type="term" value="F:acyltransferase activity"/>
    <property type="evidence" value="ECO:0007669"/>
    <property type="project" value="UniProtKB-KW"/>
</dbReference>
<keyword evidence="4" id="KW-0876">Taxol biosynthesis</keyword>
<dbReference type="Pfam" id="PF02458">
    <property type="entry name" value="Transferase"/>
    <property type="match status" value="1"/>
</dbReference>
<comment type="caution">
    <text evidence="6">The sequence shown here is derived from an EMBL/GenBank/DDBJ whole genome shotgun (WGS) entry which is preliminary data.</text>
</comment>
<comment type="pathway">
    <text evidence="1">Alkaloid biosynthesis; taxol biosynthesis.</text>
</comment>
<proteinExistence type="inferred from homology"/>
<evidence type="ECO:0000256" key="5">
    <source>
        <dbReference type="ARBA" id="ARBA00023315"/>
    </source>
</evidence>